<dbReference type="Gene3D" id="2.170.260.10">
    <property type="entry name" value="paz domain"/>
    <property type="match status" value="1"/>
</dbReference>
<dbReference type="EMBL" id="JBDODL010002733">
    <property type="protein sequence ID" value="MES1922402.1"/>
    <property type="molecule type" value="Genomic_DNA"/>
</dbReference>
<sequence>SSIIHVILQRATNQAGLVKIGRSYYEKEMMNEDEFLLKDYNIRLFRGYSMNIEQTMKGLQLTVDLSHRVVSTINASDLIDSFDKNLKPLPPGGMTKGAPVKQHKGEVLRGYHRGVPTMNKAFAANQMFDDRDKENTPEIQRRAEEELVGRSVITTYRLRNWRIDAIEWDKNIDSTFSWKKKSGETVKISFRDYFYTNYRLKLVSKRFGMLVSMPKSRRGKGPDKFYLPPEACYLTGMSKKMKADFRMMKRVRDIVSLTPPKRFEAIENITRDLSK</sequence>
<feature type="non-terminal residue" evidence="2">
    <location>
        <position position="275"/>
    </location>
</feature>
<evidence type="ECO:0000259" key="1">
    <source>
        <dbReference type="PROSITE" id="PS50821"/>
    </source>
</evidence>
<dbReference type="PANTHER" id="PTHR22891">
    <property type="entry name" value="EUKARYOTIC TRANSLATION INITIATION FACTOR 2C"/>
    <property type="match status" value="1"/>
</dbReference>
<dbReference type="PROSITE" id="PS50821">
    <property type="entry name" value="PAZ"/>
    <property type="match status" value="1"/>
</dbReference>
<dbReference type="SUPFAM" id="SSF101690">
    <property type="entry name" value="PAZ domain"/>
    <property type="match status" value="1"/>
</dbReference>
<feature type="domain" description="PAZ" evidence="1">
    <location>
        <begin position="122"/>
        <end position="236"/>
    </location>
</feature>
<evidence type="ECO:0000313" key="2">
    <source>
        <dbReference type="EMBL" id="MES1922402.1"/>
    </source>
</evidence>
<dbReference type="SMART" id="SM00949">
    <property type="entry name" value="PAZ"/>
    <property type="match status" value="1"/>
</dbReference>
<proteinExistence type="predicted"/>
<accession>A0ABV2ASP7</accession>
<gene>
    <name evidence="2" type="primary">PIWIL1</name>
    <name evidence="2" type="ORF">MHBO_003915</name>
</gene>
<dbReference type="Proteomes" id="UP001439008">
    <property type="component" value="Unassembled WGS sequence"/>
</dbReference>
<organism evidence="2 3">
    <name type="scientific">Bonamia ostreae</name>
    <dbReference type="NCBI Taxonomy" id="126728"/>
    <lineage>
        <taxon>Eukaryota</taxon>
        <taxon>Sar</taxon>
        <taxon>Rhizaria</taxon>
        <taxon>Endomyxa</taxon>
        <taxon>Ascetosporea</taxon>
        <taxon>Haplosporida</taxon>
        <taxon>Bonamia</taxon>
    </lineage>
</organism>
<comment type="caution">
    <text evidence="2">The sequence shown here is derived from an EMBL/GenBank/DDBJ whole genome shotgun (WGS) entry which is preliminary data.</text>
</comment>
<evidence type="ECO:0000313" key="3">
    <source>
        <dbReference type="Proteomes" id="UP001439008"/>
    </source>
</evidence>
<dbReference type="InterPro" id="IPR003100">
    <property type="entry name" value="PAZ_dom"/>
</dbReference>
<dbReference type="InterPro" id="IPR036085">
    <property type="entry name" value="PAZ_dom_sf"/>
</dbReference>
<protein>
    <submittedName>
        <fullName evidence="2">Piwi-like protein 1</fullName>
    </submittedName>
</protein>
<keyword evidence="3" id="KW-1185">Reference proteome</keyword>
<dbReference type="Pfam" id="PF02170">
    <property type="entry name" value="PAZ"/>
    <property type="match status" value="1"/>
</dbReference>
<reference evidence="2 3" key="1">
    <citation type="journal article" date="2024" name="BMC Biol.">
        <title>Comparative genomics of Ascetosporea gives new insight into the evolutionary basis for animal parasitism in Rhizaria.</title>
        <authorList>
            <person name="Hiltunen Thoren M."/>
            <person name="Onut-Brannstrom I."/>
            <person name="Alfjorden A."/>
            <person name="Peckova H."/>
            <person name="Swords F."/>
            <person name="Hooper C."/>
            <person name="Holzer A.S."/>
            <person name="Bass D."/>
            <person name="Burki F."/>
        </authorList>
    </citation>
    <scope>NUCLEOTIDE SEQUENCE [LARGE SCALE GENOMIC DNA]</scope>
    <source>
        <strain evidence="2">20-A016</strain>
    </source>
</reference>
<feature type="non-terminal residue" evidence="2">
    <location>
        <position position="1"/>
    </location>
</feature>
<name>A0ABV2ASP7_9EUKA</name>